<organism evidence="2 3">
    <name type="scientific">Trichogramma brassicae</name>
    <dbReference type="NCBI Taxonomy" id="86971"/>
    <lineage>
        <taxon>Eukaryota</taxon>
        <taxon>Metazoa</taxon>
        <taxon>Ecdysozoa</taxon>
        <taxon>Arthropoda</taxon>
        <taxon>Hexapoda</taxon>
        <taxon>Insecta</taxon>
        <taxon>Pterygota</taxon>
        <taxon>Neoptera</taxon>
        <taxon>Endopterygota</taxon>
        <taxon>Hymenoptera</taxon>
        <taxon>Apocrita</taxon>
        <taxon>Proctotrupomorpha</taxon>
        <taxon>Chalcidoidea</taxon>
        <taxon>Trichogrammatidae</taxon>
        <taxon>Trichogramma</taxon>
    </lineage>
</organism>
<dbReference type="AlphaFoldDB" id="A0A6H5IC27"/>
<protein>
    <submittedName>
        <fullName evidence="2">Uncharacterized protein</fullName>
    </submittedName>
</protein>
<keyword evidence="3" id="KW-1185">Reference proteome</keyword>
<evidence type="ECO:0000313" key="3">
    <source>
        <dbReference type="Proteomes" id="UP000479190"/>
    </source>
</evidence>
<name>A0A6H5IC27_9HYME</name>
<feature type="region of interest" description="Disordered" evidence="1">
    <location>
        <begin position="1"/>
        <end position="49"/>
    </location>
</feature>
<accession>A0A6H5IC27</accession>
<dbReference type="EMBL" id="CADCXV010000731">
    <property type="protein sequence ID" value="CAB0034076.1"/>
    <property type="molecule type" value="Genomic_DNA"/>
</dbReference>
<proteinExistence type="predicted"/>
<evidence type="ECO:0000313" key="2">
    <source>
        <dbReference type="EMBL" id="CAB0034076.1"/>
    </source>
</evidence>
<sequence length="494" mass="55754">MHLGAAVSNYSSSSSNRASNGTGWPGNRDIKSTQPCDASAWQHGATRAQFAQTRTRERTLYTRAVSKSNGRATAAISIGHEKLEALNPFLRRTSLYSYRPHVEREAGTDHQCLIDDEQDARRYNSPAQLLQYIQYPRATPGRVYSCSYTPRSRGARRAAVEKSKRARRTRCLSTLSCNSTICSCYIRITDKYNIRAAARSVPYVRSTLFNYASQGFTRASCIYVCRACIRRLSREKCLDELVLRDLYICICLFICFAENALTRVSFEPNKARVYLQLLRGRSAATAAAVAAAPAVAECRLFYYRTDTDSSTLARLRLKRDFHQRHVLLSQFSRQTINSAPRLVYSLTFTASMIMSHSTIKQTATPAPAPTKFCPLFIPKCPLQYTSVYTCRGSHSMSPEQALHDLQAEGKNNTSLRAHYLYAYIYIRLCVYACLHIYELVRANLLESFCGPKLSRKLALSRGVSLSHRDNAWTRFAALVTFCEIAELEEEARAL</sequence>
<feature type="non-terminal residue" evidence="2">
    <location>
        <position position="494"/>
    </location>
</feature>
<dbReference type="Proteomes" id="UP000479190">
    <property type="component" value="Unassembled WGS sequence"/>
</dbReference>
<gene>
    <name evidence="2" type="ORF">TBRA_LOCUS5974</name>
</gene>
<reference evidence="2 3" key="1">
    <citation type="submission" date="2020-02" db="EMBL/GenBank/DDBJ databases">
        <authorList>
            <person name="Ferguson B K."/>
        </authorList>
    </citation>
    <scope>NUCLEOTIDE SEQUENCE [LARGE SCALE GENOMIC DNA]</scope>
</reference>
<evidence type="ECO:0000256" key="1">
    <source>
        <dbReference type="SAM" id="MobiDB-lite"/>
    </source>
</evidence>
<feature type="compositionally biased region" description="Low complexity" evidence="1">
    <location>
        <begin position="1"/>
        <end position="20"/>
    </location>
</feature>